<accession>A0A4V4HCP2</accession>
<sequence>MSKPASTPPSSSIAVFAFLLAVNLNFISRKILESDPINYCVYMLSYFVLVYFTPILVGNQKDKSIVLFLLGTLGLILDSSAMGLLFTKFSQSTYQVKIIETIVLVTLNLSSIMTHILLIYRLFVIWGRQLKIIAFPIITGVTGHVFSMLSTFNVNHNGYNYLNASRQERLCEAVAVLIVACSSLLITGLTALRIWWIWKTSKGFIGHKIQAHYRAIIIIVIESGFITPLSAFLSSAAIFLELPLNPVCLLIQIEAIVPALITVQVNLGMSTEAVKDDIPKLDLVS</sequence>
<reference evidence="2 3" key="1">
    <citation type="journal article" date="2019" name="Nat. Ecol. Evol.">
        <title>Megaphylogeny resolves global patterns of mushroom evolution.</title>
        <authorList>
            <person name="Varga T."/>
            <person name="Krizsan K."/>
            <person name="Foldi C."/>
            <person name="Dima B."/>
            <person name="Sanchez-Garcia M."/>
            <person name="Sanchez-Ramirez S."/>
            <person name="Szollosi G.J."/>
            <person name="Szarkandi J.G."/>
            <person name="Papp V."/>
            <person name="Albert L."/>
            <person name="Andreopoulos W."/>
            <person name="Angelini C."/>
            <person name="Antonin V."/>
            <person name="Barry K.W."/>
            <person name="Bougher N.L."/>
            <person name="Buchanan P."/>
            <person name="Buyck B."/>
            <person name="Bense V."/>
            <person name="Catcheside P."/>
            <person name="Chovatia M."/>
            <person name="Cooper J."/>
            <person name="Damon W."/>
            <person name="Desjardin D."/>
            <person name="Finy P."/>
            <person name="Geml J."/>
            <person name="Haridas S."/>
            <person name="Hughes K."/>
            <person name="Justo A."/>
            <person name="Karasinski D."/>
            <person name="Kautmanova I."/>
            <person name="Kiss B."/>
            <person name="Kocsube S."/>
            <person name="Kotiranta H."/>
            <person name="LaButti K.M."/>
            <person name="Lechner B.E."/>
            <person name="Liimatainen K."/>
            <person name="Lipzen A."/>
            <person name="Lukacs Z."/>
            <person name="Mihaltcheva S."/>
            <person name="Morgado L.N."/>
            <person name="Niskanen T."/>
            <person name="Noordeloos M.E."/>
            <person name="Ohm R.A."/>
            <person name="Ortiz-Santana B."/>
            <person name="Ovrebo C."/>
            <person name="Racz N."/>
            <person name="Riley R."/>
            <person name="Savchenko A."/>
            <person name="Shiryaev A."/>
            <person name="Soop K."/>
            <person name="Spirin V."/>
            <person name="Szebenyi C."/>
            <person name="Tomsovsky M."/>
            <person name="Tulloss R.E."/>
            <person name="Uehling J."/>
            <person name="Grigoriev I.V."/>
            <person name="Vagvolgyi C."/>
            <person name="Papp T."/>
            <person name="Martin F.M."/>
            <person name="Miettinen O."/>
            <person name="Hibbett D.S."/>
            <person name="Nagy L.G."/>
        </authorList>
    </citation>
    <scope>NUCLEOTIDE SEQUENCE [LARGE SCALE GENOMIC DNA]</scope>
    <source>
        <strain evidence="2 3">CBS 962.96</strain>
    </source>
</reference>
<feature type="transmembrane region" description="Helical" evidence="1">
    <location>
        <begin position="39"/>
        <end position="58"/>
    </location>
</feature>
<evidence type="ECO:0000313" key="2">
    <source>
        <dbReference type="EMBL" id="THU84195.1"/>
    </source>
</evidence>
<dbReference type="EMBL" id="ML179616">
    <property type="protein sequence ID" value="THU84195.1"/>
    <property type="molecule type" value="Genomic_DNA"/>
</dbReference>
<keyword evidence="3" id="KW-1185">Reference proteome</keyword>
<feature type="transmembrane region" description="Helical" evidence="1">
    <location>
        <begin position="98"/>
        <end position="120"/>
    </location>
</feature>
<name>A0A4V4HCP2_DENBC</name>
<feature type="transmembrane region" description="Helical" evidence="1">
    <location>
        <begin position="216"/>
        <end position="240"/>
    </location>
</feature>
<feature type="transmembrane region" description="Helical" evidence="1">
    <location>
        <begin position="247"/>
        <end position="267"/>
    </location>
</feature>
<proteinExistence type="predicted"/>
<feature type="transmembrane region" description="Helical" evidence="1">
    <location>
        <begin position="64"/>
        <end position="86"/>
    </location>
</feature>
<keyword evidence="1" id="KW-1133">Transmembrane helix</keyword>
<feature type="transmembrane region" description="Helical" evidence="1">
    <location>
        <begin position="132"/>
        <end position="152"/>
    </location>
</feature>
<evidence type="ECO:0000256" key="1">
    <source>
        <dbReference type="SAM" id="Phobius"/>
    </source>
</evidence>
<feature type="transmembrane region" description="Helical" evidence="1">
    <location>
        <begin position="173"/>
        <end position="196"/>
    </location>
</feature>
<keyword evidence="1" id="KW-0812">Transmembrane</keyword>
<evidence type="ECO:0008006" key="4">
    <source>
        <dbReference type="Google" id="ProtNLM"/>
    </source>
</evidence>
<protein>
    <recommendedName>
        <fullName evidence="4">G-protein coupled receptors family 1 profile domain-containing protein</fullName>
    </recommendedName>
</protein>
<dbReference type="Proteomes" id="UP000297245">
    <property type="component" value="Unassembled WGS sequence"/>
</dbReference>
<feature type="transmembrane region" description="Helical" evidence="1">
    <location>
        <begin position="6"/>
        <end position="27"/>
    </location>
</feature>
<gene>
    <name evidence="2" type="ORF">K435DRAFT_806919</name>
</gene>
<keyword evidence="1" id="KW-0472">Membrane</keyword>
<organism evidence="2 3">
    <name type="scientific">Dendrothele bispora (strain CBS 962.96)</name>
    <dbReference type="NCBI Taxonomy" id="1314807"/>
    <lineage>
        <taxon>Eukaryota</taxon>
        <taxon>Fungi</taxon>
        <taxon>Dikarya</taxon>
        <taxon>Basidiomycota</taxon>
        <taxon>Agaricomycotina</taxon>
        <taxon>Agaricomycetes</taxon>
        <taxon>Agaricomycetidae</taxon>
        <taxon>Agaricales</taxon>
        <taxon>Agaricales incertae sedis</taxon>
        <taxon>Dendrothele</taxon>
    </lineage>
</organism>
<evidence type="ECO:0000313" key="3">
    <source>
        <dbReference type="Proteomes" id="UP000297245"/>
    </source>
</evidence>
<dbReference type="AlphaFoldDB" id="A0A4V4HCP2"/>